<reference evidence="2 3" key="1">
    <citation type="submission" date="2020-03" db="EMBL/GenBank/DDBJ databases">
        <title>Complete genome sequence of Orbus sp. IPMB12 (BCRC 80908).</title>
        <authorList>
            <person name="Lo W.-S."/>
            <person name="Chang T.-H."/>
            <person name="Kuo C.-H."/>
        </authorList>
    </citation>
    <scope>NUCLEOTIDE SEQUENCE [LARGE SCALE GENOMIC DNA]</scope>
    <source>
        <strain evidence="2 3">IPMB12</strain>
    </source>
</reference>
<dbReference type="KEGG" id="orb:IPMB12_04905"/>
<name>A0A6G9IB68_9GAMM</name>
<feature type="transmembrane region" description="Helical" evidence="1">
    <location>
        <begin position="102"/>
        <end position="125"/>
    </location>
</feature>
<organism evidence="2 3">
    <name type="scientific">Zophobihabitans entericus</name>
    <dbReference type="NCBI Taxonomy" id="1635327"/>
    <lineage>
        <taxon>Bacteria</taxon>
        <taxon>Pseudomonadati</taxon>
        <taxon>Pseudomonadota</taxon>
        <taxon>Gammaproteobacteria</taxon>
        <taxon>Orbales</taxon>
        <taxon>Orbaceae</taxon>
        <taxon>Zophobihabitans</taxon>
    </lineage>
</organism>
<proteinExistence type="predicted"/>
<keyword evidence="1" id="KW-1133">Transmembrane helix</keyword>
<evidence type="ECO:0000313" key="3">
    <source>
        <dbReference type="Proteomes" id="UP000501168"/>
    </source>
</evidence>
<evidence type="ECO:0000313" key="2">
    <source>
        <dbReference type="EMBL" id="QIQ21077.1"/>
    </source>
</evidence>
<dbReference type="RefSeq" id="WP_166915505.1">
    <property type="nucleotide sequence ID" value="NZ_CP050253.1"/>
</dbReference>
<evidence type="ECO:0000256" key="1">
    <source>
        <dbReference type="SAM" id="Phobius"/>
    </source>
</evidence>
<keyword evidence="3" id="KW-1185">Reference proteome</keyword>
<keyword evidence="1" id="KW-0812">Transmembrane</keyword>
<feature type="transmembrane region" description="Helical" evidence="1">
    <location>
        <begin position="12"/>
        <end position="32"/>
    </location>
</feature>
<feature type="transmembrane region" description="Helical" evidence="1">
    <location>
        <begin position="175"/>
        <end position="194"/>
    </location>
</feature>
<accession>A0A6G9IB68</accession>
<keyword evidence="1" id="KW-0472">Membrane</keyword>
<dbReference type="InParanoid" id="A0A6G9IB68"/>
<feature type="transmembrane region" description="Helical" evidence="1">
    <location>
        <begin position="73"/>
        <end position="90"/>
    </location>
</feature>
<sequence length="205" mass="24996">MMPRIDFHFYKEASYTLIIAAILFFSGNYLIPFYSESAVKVVEHTQSLMLLFMTIYTYFYLKRYPYKSDKYQFWLWTMFWWFLLFGRGISWGRDFFPEVPKIYFRIISIVFFTPVVLGFLFPAIRREIVRRYKYEKIPFWYILFAFIFLGLSDQIEHHRIGYDLLLSDPARQDLIEELLEIPCLLSIAFVVFYLQRNEKEEKAKD</sequence>
<protein>
    <submittedName>
        <fullName evidence="2">Uncharacterized protein</fullName>
    </submittedName>
</protein>
<dbReference type="AlphaFoldDB" id="A0A6G9IB68"/>
<feature type="transmembrane region" description="Helical" evidence="1">
    <location>
        <begin position="44"/>
        <end position="61"/>
    </location>
</feature>
<feature type="transmembrane region" description="Helical" evidence="1">
    <location>
        <begin position="137"/>
        <end position="155"/>
    </location>
</feature>
<gene>
    <name evidence="2" type="ORF">IPMB12_04905</name>
</gene>
<dbReference type="EMBL" id="CP050253">
    <property type="protein sequence ID" value="QIQ21077.1"/>
    <property type="molecule type" value="Genomic_DNA"/>
</dbReference>
<dbReference type="Proteomes" id="UP000501168">
    <property type="component" value="Chromosome"/>
</dbReference>